<evidence type="ECO:0000313" key="2">
    <source>
        <dbReference type="Proteomes" id="UP000430634"/>
    </source>
</evidence>
<feature type="non-terminal residue" evidence="1">
    <location>
        <position position="46"/>
    </location>
</feature>
<gene>
    <name evidence="1" type="ORF">GM672_13525</name>
</gene>
<comment type="caution">
    <text evidence="1">The sequence shown here is derived from an EMBL/GenBank/DDBJ whole genome shotgun (WGS) entry which is preliminary data.</text>
</comment>
<name>A0A6I3SX01_9BURK</name>
<reference evidence="1 2" key="1">
    <citation type="submission" date="2019-11" db="EMBL/GenBank/DDBJ databases">
        <title>Type strains purchased from KCTC, JCM and DSMZ.</title>
        <authorList>
            <person name="Lu H."/>
        </authorList>
    </citation>
    <scope>NUCLEOTIDE SEQUENCE [LARGE SCALE GENOMIC DNA]</scope>
    <source>
        <strain evidence="1 2">KCTC 52429</strain>
    </source>
</reference>
<proteinExistence type="predicted"/>
<sequence>MKRRGAIFLAMLVLLLATVTGLLWPRHDAGPPPSAAAQALPASERI</sequence>
<dbReference type="EMBL" id="WNKZ01000035">
    <property type="protein sequence ID" value="MTV53750.1"/>
    <property type="molecule type" value="Genomic_DNA"/>
</dbReference>
<accession>A0A6I3SX01</accession>
<organism evidence="1 2">
    <name type="scientific">Pseudoduganella buxea</name>
    <dbReference type="NCBI Taxonomy" id="1949069"/>
    <lineage>
        <taxon>Bacteria</taxon>
        <taxon>Pseudomonadati</taxon>
        <taxon>Pseudomonadota</taxon>
        <taxon>Betaproteobacteria</taxon>
        <taxon>Burkholderiales</taxon>
        <taxon>Oxalobacteraceae</taxon>
        <taxon>Telluria group</taxon>
        <taxon>Pseudoduganella</taxon>
    </lineage>
</organism>
<dbReference type="Proteomes" id="UP000430634">
    <property type="component" value="Unassembled WGS sequence"/>
</dbReference>
<protein>
    <submittedName>
        <fullName evidence="1">Uncharacterized protein</fullName>
    </submittedName>
</protein>
<evidence type="ECO:0000313" key="1">
    <source>
        <dbReference type="EMBL" id="MTV53750.1"/>
    </source>
</evidence>
<dbReference type="AlphaFoldDB" id="A0A6I3SX01"/>